<dbReference type="EMBL" id="FMSH01000336">
    <property type="protein sequence ID" value="SCU80763.1"/>
    <property type="molecule type" value="Genomic_DNA"/>
</dbReference>
<accession>A0A1K0IK46</accession>
<name>A0A1K0IK46_CUPNE</name>
<sequence>MRPGRHGAFGKAWRGLQGSPGYGLRVCGGLGNVPTIFKKQLTETASQILFPQNQLAVSSGDRPEEIDARSAQLVAALAR</sequence>
<dbReference type="AlphaFoldDB" id="A0A1K0IK46"/>
<organism evidence="1">
    <name type="scientific">Cupriavidus necator</name>
    <name type="common">Alcaligenes eutrophus</name>
    <name type="synonym">Ralstonia eutropha</name>
    <dbReference type="NCBI Taxonomy" id="106590"/>
    <lineage>
        <taxon>Bacteria</taxon>
        <taxon>Pseudomonadati</taxon>
        <taxon>Pseudomonadota</taxon>
        <taxon>Betaproteobacteria</taxon>
        <taxon>Burkholderiales</taxon>
        <taxon>Burkholderiaceae</taxon>
        <taxon>Cupriavidus</taxon>
    </lineage>
</organism>
<reference evidence="1" key="1">
    <citation type="submission" date="2016-09" db="EMBL/GenBank/DDBJ databases">
        <authorList>
            <person name="Capua I."/>
            <person name="De Benedictis P."/>
            <person name="Joannis T."/>
            <person name="Lombin L.H."/>
            <person name="Cattoli G."/>
        </authorList>
    </citation>
    <scope>NUCLEOTIDE SEQUENCE</scope>
    <source>
        <strain evidence="1">B9</strain>
    </source>
</reference>
<gene>
    <name evidence="1" type="ORF">CNECB9_4000006</name>
</gene>
<evidence type="ECO:0000313" key="1">
    <source>
        <dbReference type="EMBL" id="SCU80763.1"/>
    </source>
</evidence>
<proteinExistence type="predicted"/>
<protein>
    <submittedName>
        <fullName evidence="1">Uncharacterized protein</fullName>
    </submittedName>
</protein>